<evidence type="ECO:0000313" key="3">
    <source>
        <dbReference type="EMBL" id="KAF2156607.1"/>
    </source>
</evidence>
<reference evidence="3" key="1">
    <citation type="journal article" date="2020" name="Stud. Mycol.">
        <title>101 Dothideomycetes genomes: a test case for predicting lifestyles and emergence of pathogens.</title>
        <authorList>
            <person name="Haridas S."/>
            <person name="Albert R."/>
            <person name="Binder M."/>
            <person name="Bloem J."/>
            <person name="Labutti K."/>
            <person name="Salamov A."/>
            <person name="Andreopoulos B."/>
            <person name="Baker S."/>
            <person name="Barry K."/>
            <person name="Bills G."/>
            <person name="Bluhm B."/>
            <person name="Cannon C."/>
            <person name="Castanera R."/>
            <person name="Culley D."/>
            <person name="Daum C."/>
            <person name="Ezra D."/>
            <person name="Gonzalez J."/>
            <person name="Henrissat B."/>
            <person name="Kuo A."/>
            <person name="Liang C."/>
            <person name="Lipzen A."/>
            <person name="Lutzoni F."/>
            <person name="Magnuson J."/>
            <person name="Mondo S."/>
            <person name="Nolan M."/>
            <person name="Ohm R."/>
            <person name="Pangilinan J."/>
            <person name="Park H.-J."/>
            <person name="Ramirez L."/>
            <person name="Alfaro M."/>
            <person name="Sun H."/>
            <person name="Tritt A."/>
            <person name="Yoshinaga Y."/>
            <person name="Zwiers L.-H."/>
            <person name="Turgeon B."/>
            <person name="Goodwin S."/>
            <person name="Spatafora J."/>
            <person name="Crous P."/>
            <person name="Grigoriev I."/>
        </authorList>
    </citation>
    <scope>NUCLEOTIDE SEQUENCE</scope>
    <source>
        <strain evidence="3">CBS 260.36</strain>
    </source>
</reference>
<feature type="region of interest" description="Disordered" evidence="1">
    <location>
        <begin position="20"/>
        <end position="284"/>
    </location>
</feature>
<feature type="compositionally biased region" description="Polar residues" evidence="1">
    <location>
        <begin position="34"/>
        <end position="43"/>
    </location>
</feature>
<protein>
    <recommendedName>
        <fullName evidence="2">Transglutaminase-like domain-containing protein</fullName>
    </recommendedName>
</protein>
<gene>
    <name evidence="3" type="ORF">K461DRAFT_272663</name>
</gene>
<feature type="compositionally biased region" description="Polar residues" evidence="1">
    <location>
        <begin position="190"/>
        <end position="201"/>
    </location>
</feature>
<dbReference type="InterPro" id="IPR038765">
    <property type="entry name" value="Papain-like_cys_pep_sf"/>
</dbReference>
<dbReference type="SMART" id="SM00460">
    <property type="entry name" value="TGc"/>
    <property type="match status" value="1"/>
</dbReference>
<keyword evidence="4" id="KW-1185">Reference proteome</keyword>
<dbReference type="Proteomes" id="UP000799439">
    <property type="component" value="Unassembled WGS sequence"/>
</dbReference>
<feature type="compositionally biased region" description="Basic and acidic residues" evidence="1">
    <location>
        <begin position="178"/>
        <end position="188"/>
    </location>
</feature>
<dbReference type="InterPro" id="IPR002931">
    <property type="entry name" value="Transglutaminase-like"/>
</dbReference>
<evidence type="ECO:0000259" key="2">
    <source>
        <dbReference type="SMART" id="SM00460"/>
    </source>
</evidence>
<name>A0A9P4J760_9PEZI</name>
<organism evidence="3 4">
    <name type="scientific">Myriangium duriaei CBS 260.36</name>
    <dbReference type="NCBI Taxonomy" id="1168546"/>
    <lineage>
        <taxon>Eukaryota</taxon>
        <taxon>Fungi</taxon>
        <taxon>Dikarya</taxon>
        <taxon>Ascomycota</taxon>
        <taxon>Pezizomycotina</taxon>
        <taxon>Dothideomycetes</taxon>
        <taxon>Dothideomycetidae</taxon>
        <taxon>Myriangiales</taxon>
        <taxon>Myriangiaceae</taxon>
        <taxon>Myriangium</taxon>
    </lineage>
</organism>
<sequence length="660" mass="71099">MAEETGPTSIADRIAALKLNQVGRQAQSPPPSYEQATATTNGATRRPPPALPNRRTESTQALVTTGGIGNQPAASPAKVSVGKPAPALPPRRPTSNTNGTPALPPRRPSESPSLPARTPSAQLSRKDSRESIASTVSNYSIASNKTGISSRTTSSGQTYTIRAPSFDPSTLPPLPPKRTNDQAPDKTPRVSLSKTVSTPSLPQRPALPQRHSTLEPPPEPARRTEPPPPRKSALLQGFGPGNDKPPIVPSTRPGRENAPPPALGRPSFEPQDSVPPPVPAASRPDLSQLKLSKPKAASSSALATSTPQAGSCLRCRDFSGPDNHAARFPRESIPTQEPAWLAHQLTSPFTSDTDKARAIFAWLHYNIRYNTVAFFNNAVKPSTPNSTISTGLAVCEGYAALFTALAVMSGLESRVIGGHGKGYGYAPVAPGQAVPPFEAGHAWNVVRIDDGEWKLIDPCWGAGHLNCADNTYKQSFTPSQFTMSNEDFGETHFPEDRQSFYRTIMPNPSWEDYLLGADRGGETVQTFGGFTWEEGIAAKSISPRPKRISLAAERQKGFSRFSFTKVCAHWDNERQGKGKPYCYILCRDGQQAVPFQSNGYAWWIDIPADELGQPGQEIKIGAVNKFNGGDGRGVTNEEFLARRGRVAMGWGFMCLWTLAA</sequence>
<accession>A0A9P4J760</accession>
<comment type="caution">
    <text evidence="3">The sequence shown here is derived from an EMBL/GenBank/DDBJ whole genome shotgun (WGS) entry which is preliminary data.</text>
</comment>
<dbReference type="PANTHER" id="PTHR46333">
    <property type="entry name" value="CYTOKINESIS PROTEIN 3"/>
    <property type="match status" value="1"/>
</dbReference>
<evidence type="ECO:0000256" key="1">
    <source>
        <dbReference type="SAM" id="MobiDB-lite"/>
    </source>
</evidence>
<dbReference type="InterPro" id="IPR052557">
    <property type="entry name" value="CAP/Cytokinesis_protein"/>
</dbReference>
<proteinExistence type="predicted"/>
<dbReference type="Pfam" id="PF01841">
    <property type="entry name" value="Transglut_core"/>
    <property type="match status" value="1"/>
</dbReference>
<dbReference type="SUPFAM" id="SSF54001">
    <property type="entry name" value="Cysteine proteinases"/>
    <property type="match status" value="1"/>
</dbReference>
<dbReference type="PANTHER" id="PTHR46333:SF5">
    <property type="entry name" value="TRANSGLUTAMINASE-LIKE DOMAIN-CONTAINING PROTEIN"/>
    <property type="match status" value="1"/>
</dbReference>
<dbReference type="Gene3D" id="3.10.620.30">
    <property type="match status" value="1"/>
</dbReference>
<evidence type="ECO:0000313" key="4">
    <source>
        <dbReference type="Proteomes" id="UP000799439"/>
    </source>
</evidence>
<dbReference type="OrthoDB" id="6129702at2759"/>
<feature type="compositionally biased region" description="Polar residues" evidence="1">
    <location>
        <begin position="131"/>
        <end position="160"/>
    </location>
</feature>
<dbReference type="EMBL" id="ML996081">
    <property type="protein sequence ID" value="KAF2156607.1"/>
    <property type="molecule type" value="Genomic_DNA"/>
</dbReference>
<dbReference type="GO" id="GO:0005737">
    <property type="term" value="C:cytoplasm"/>
    <property type="evidence" value="ECO:0007669"/>
    <property type="project" value="TreeGrafter"/>
</dbReference>
<feature type="domain" description="Transglutaminase-like" evidence="2">
    <location>
        <begin position="387"/>
        <end position="460"/>
    </location>
</feature>
<dbReference type="AlphaFoldDB" id="A0A9P4J760"/>